<protein>
    <submittedName>
        <fullName evidence="14">Flagellar L-ring protein</fullName>
    </submittedName>
</protein>
<evidence type="ECO:0000256" key="1">
    <source>
        <dbReference type="ARBA" id="ARBA00002591"/>
    </source>
</evidence>
<evidence type="ECO:0000256" key="7">
    <source>
        <dbReference type="ARBA" id="ARBA00022729"/>
    </source>
</evidence>
<organism evidence="14 15">
    <name type="scientific">Shewanella denitrificans (strain OS217 / ATCC BAA-1090 / DSM 15013)</name>
    <dbReference type="NCBI Taxonomy" id="318161"/>
    <lineage>
        <taxon>Bacteria</taxon>
        <taxon>Pseudomonadati</taxon>
        <taxon>Pseudomonadota</taxon>
        <taxon>Gammaproteobacteria</taxon>
        <taxon>Alteromonadales</taxon>
        <taxon>Shewanellaceae</taxon>
        <taxon>Shewanella</taxon>
    </lineage>
</organism>
<evidence type="ECO:0000256" key="10">
    <source>
        <dbReference type="ARBA" id="ARBA00023143"/>
    </source>
</evidence>
<dbReference type="KEGG" id="sdn:Sden_0048"/>
<dbReference type="GO" id="GO:0009427">
    <property type="term" value="C:bacterial-type flagellum basal body, distal rod, L ring"/>
    <property type="evidence" value="ECO:0007669"/>
    <property type="project" value="InterPro"/>
</dbReference>
<comment type="function">
    <text evidence="1">Assembles around the rod to form the L-ring and probably protects the motor/basal body from shearing forces during rotation.</text>
</comment>
<evidence type="ECO:0000256" key="11">
    <source>
        <dbReference type="ARBA" id="ARBA00023237"/>
    </source>
</evidence>
<evidence type="ECO:0000313" key="14">
    <source>
        <dbReference type="EMBL" id="ABE53345.1"/>
    </source>
</evidence>
<evidence type="ECO:0000256" key="5">
    <source>
        <dbReference type="ARBA" id="ARBA00006929"/>
    </source>
</evidence>
<keyword evidence="15" id="KW-1185">Reference proteome</keyword>
<dbReference type="PANTHER" id="PTHR34933:SF1">
    <property type="entry name" value="FLAGELLAR L-RING PROTEIN"/>
    <property type="match status" value="1"/>
</dbReference>
<dbReference type="Pfam" id="PF02107">
    <property type="entry name" value="FlgH"/>
    <property type="match status" value="1"/>
</dbReference>
<feature type="signal peptide" evidence="13">
    <location>
        <begin position="1"/>
        <end position="17"/>
    </location>
</feature>
<keyword evidence="10" id="KW-0975">Bacterial flagellum</keyword>
<dbReference type="HOGENOM" id="CLU_069313_2_2_6"/>
<evidence type="ECO:0000256" key="6">
    <source>
        <dbReference type="ARBA" id="ARBA00011439"/>
    </source>
</evidence>
<evidence type="ECO:0000256" key="3">
    <source>
        <dbReference type="ARBA" id="ARBA00004442"/>
    </source>
</evidence>
<proteinExistence type="inferred from homology"/>
<dbReference type="InterPro" id="IPR000527">
    <property type="entry name" value="Flag_Lring"/>
</dbReference>
<evidence type="ECO:0000256" key="2">
    <source>
        <dbReference type="ARBA" id="ARBA00004117"/>
    </source>
</evidence>
<dbReference type="PANTHER" id="PTHR34933">
    <property type="entry name" value="FLAGELLAR L-RING PROTEIN"/>
    <property type="match status" value="1"/>
</dbReference>
<dbReference type="EMBL" id="CP000302">
    <property type="protein sequence ID" value="ABE53345.1"/>
    <property type="molecule type" value="Genomic_DNA"/>
</dbReference>
<keyword evidence="11" id="KW-0998">Cell outer membrane</keyword>
<keyword evidence="12" id="KW-0449">Lipoprotein</keyword>
<dbReference type="STRING" id="318161.Sden_0048"/>
<evidence type="ECO:0000313" key="15">
    <source>
        <dbReference type="Proteomes" id="UP000001982"/>
    </source>
</evidence>
<comment type="subcellular location">
    <subcellularLocation>
        <location evidence="2">Bacterial flagellum basal body</location>
    </subcellularLocation>
    <subcellularLocation>
        <location evidence="3">Cell outer membrane</location>
    </subcellularLocation>
    <subcellularLocation>
        <location evidence="4">Membrane</location>
        <topology evidence="4">Lipid-anchor</topology>
    </subcellularLocation>
</comment>
<name>Q12T81_SHEDO</name>
<gene>
    <name evidence="14" type="ordered locus">Sden_0048</name>
</gene>
<comment type="subunit">
    <text evidence="6">The basal body constitutes a major portion of the flagellar organelle and consists of four rings (L,P,S, and M) mounted on a central rod.</text>
</comment>
<dbReference type="PRINTS" id="PR01008">
    <property type="entry name" value="FLGLRINGFLGH"/>
</dbReference>
<dbReference type="GO" id="GO:0009279">
    <property type="term" value="C:cell outer membrane"/>
    <property type="evidence" value="ECO:0007669"/>
    <property type="project" value="UniProtKB-SubCell"/>
</dbReference>
<evidence type="ECO:0000256" key="13">
    <source>
        <dbReference type="SAM" id="SignalP"/>
    </source>
</evidence>
<dbReference type="RefSeq" id="WP_011494514.1">
    <property type="nucleotide sequence ID" value="NC_007954.1"/>
</dbReference>
<keyword evidence="8" id="KW-0472">Membrane</keyword>
<feature type="chain" id="PRO_5004181514" evidence="13">
    <location>
        <begin position="18"/>
        <end position="187"/>
    </location>
</feature>
<dbReference type="AlphaFoldDB" id="Q12T81"/>
<evidence type="ECO:0000256" key="4">
    <source>
        <dbReference type="ARBA" id="ARBA00004635"/>
    </source>
</evidence>
<sequence>MVPRILLLLLFCFTCSATDLVEIDKLRALTADKRAVGIGDVVTLLVFEDAKAGSSANLKEQGEFEMSAGARRSDLNWQYGLGGMSSNKGDAATQRNGFIKAHVTVLVQGVDDYGLFVVQGIQKLQINGEEQVISVSGKLRKDDIAANNTALSSRLLDASISFTGQGTVSTGHDSNLFSRLFRWFGIL</sequence>
<accession>Q12T81</accession>
<keyword evidence="14" id="KW-0282">Flagellum</keyword>
<evidence type="ECO:0000256" key="12">
    <source>
        <dbReference type="ARBA" id="ARBA00023288"/>
    </source>
</evidence>
<keyword evidence="9" id="KW-0564">Palmitate</keyword>
<comment type="similarity">
    <text evidence="5">Belongs to the FlgH family.</text>
</comment>
<dbReference type="OrthoDB" id="9789463at2"/>
<reference evidence="14 15" key="1">
    <citation type="submission" date="2006-03" db="EMBL/GenBank/DDBJ databases">
        <title>Complete sequence of Shewanella denitrificans OS217.</title>
        <authorList>
            <consortium name="US DOE Joint Genome Institute"/>
            <person name="Copeland A."/>
            <person name="Lucas S."/>
            <person name="Lapidus A."/>
            <person name="Barry K."/>
            <person name="Detter J.C."/>
            <person name="Glavina del Rio T."/>
            <person name="Hammon N."/>
            <person name="Israni S."/>
            <person name="Dalin E."/>
            <person name="Tice H."/>
            <person name="Pitluck S."/>
            <person name="Brettin T."/>
            <person name="Bruce D."/>
            <person name="Han C."/>
            <person name="Tapia R."/>
            <person name="Gilna P."/>
            <person name="Kiss H."/>
            <person name="Schmutz J."/>
            <person name="Larimer F."/>
            <person name="Land M."/>
            <person name="Hauser L."/>
            <person name="Kyrpides N."/>
            <person name="Lykidis A."/>
            <person name="Richardson P."/>
        </authorList>
    </citation>
    <scope>NUCLEOTIDE SEQUENCE [LARGE SCALE GENOMIC DNA]</scope>
    <source>
        <strain evidence="15">OS217 / ATCC BAA-1090 / DSM 15013</strain>
    </source>
</reference>
<dbReference type="GO" id="GO:0071973">
    <property type="term" value="P:bacterial-type flagellum-dependent cell motility"/>
    <property type="evidence" value="ECO:0007669"/>
    <property type="project" value="InterPro"/>
</dbReference>
<keyword evidence="7 13" id="KW-0732">Signal</keyword>
<dbReference type="Proteomes" id="UP000001982">
    <property type="component" value="Chromosome"/>
</dbReference>
<evidence type="ECO:0000256" key="8">
    <source>
        <dbReference type="ARBA" id="ARBA00023136"/>
    </source>
</evidence>
<dbReference type="DNASU" id="4017247"/>
<keyword evidence="14" id="KW-0969">Cilium</keyword>
<evidence type="ECO:0000256" key="9">
    <source>
        <dbReference type="ARBA" id="ARBA00023139"/>
    </source>
</evidence>
<keyword evidence="14" id="KW-0966">Cell projection</keyword>
<dbReference type="eggNOG" id="COG2063">
    <property type="taxonomic scope" value="Bacteria"/>
</dbReference>
<dbReference type="GO" id="GO:0003774">
    <property type="term" value="F:cytoskeletal motor activity"/>
    <property type="evidence" value="ECO:0007669"/>
    <property type="project" value="InterPro"/>
</dbReference>